<gene>
    <name evidence="4" type="ORF">AS030_00490</name>
</gene>
<keyword evidence="2" id="KW-0012">Acyltransferase</keyword>
<dbReference type="RefSeq" id="WP_061967199.1">
    <property type="nucleotide sequence ID" value="NZ_FMAV01000001.1"/>
</dbReference>
<name>A0A0V8JAA6_9BACL</name>
<evidence type="ECO:0000313" key="5">
    <source>
        <dbReference type="Proteomes" id="UP000054099"/>
    </source>
</evidence>
<keyword evidence="5" id="KW-1185">Reference proteome</keyword>
<accession>A0A0V8JAA6</accession>
<dbReference type="Gene3D" id="3.40.630.30">
    <property type="match status" value="1"/>
</dbReference>
<dbReference type="AlphaFoldDB" id="A0A0V8JAA6"/>
<proteinExistence type="predicted"/>
<reference evidence="4 5" key="1">
    <citation type="journal article" date="2014" name="Antonie Van Leeuwenhoek">
        <title>Fictibacillus enclensis sp. nov., isolated from marine sediment.</title>
        <authorList>
            <person name="Dastager S.G."/>
            <person name="Mawlankar R."/>
            <person name="Srinivasan K."/>
            <person name="Tang S.K."/>
            <person name="Lee J.C."/>
            <person name="Ramana V.V."/>
            <person name="Shouche Y.S."/>
        </authorList>
    </citation>
    <scope>NUCLEOTIDE SEQUENCE [LARGE SCALE GENOMIC DNA]</scope>
    <source>
        <strain evidence="4 5">NIO-1003</strain>
    </source>
</reference>
<evidence type="ECO:0000256" key="1">
    <source>
        <dbReference type="ARBA" id="ARBA00022679"/>
    </source>
</evidence>
<keyword evidence="1" id="KW-0808">Transferase</keyword>
<dbReference type="Proteomes" id="UP000054099">
    <property type="component" value="Unassembled WGS sequence"/>
</dbReference>
<dbReference type="PANTHER" id="PTHR43877">
    <property type="entry name" value="AMINOALKYLPHOSPHONATE N-ACETYLTRANSFERASE-RELATED-RELATED"/>
    <property type="match status" value="1"/>
</dbReference>
<feature type="domain" description="N-acetyltransferase" evidence="3">
    <location>
        <begin position="4"/>
        <end position="144"/>
    </location>
</feature>
<dbReference type="EMBL" id="LNQN01000001">
    <property type="protein sequence ID" value="KSU84086.1"/>
    <property type="molecule type" value="Genomic_DNA"/>
</dbReference>
<evidence type="ECO:0000313" key="4">
    <source>
        <dbReference type="EMBL" id="KSU84086.1"/>
    </source>
</evidence>
<dbReference type="InterPro" id="IPR050832">
    <property type="entry name" value="Bact_Acetyltransf"/>
</dbReference>
<evidence type="ECO:0000256" key="2">
    <source>
        <dbReference type="ARBA" id="ARBA00023315"/>
    </source>
</evidence>
<protein>
    <recommendedName>
        <fullName evidence="3">N-acetyltransferase domain-containing protein</fullName>
    </recommendedName>
</protein>
<dbReference type="PROSITE" id="PS51186">
    <property type="entry name" value="GNAT"/>
    <property type="match status" value="1"/>
</dbReference>
<dbReference type="OrthoDB" id="9797826at2"/>
<dbReference type="SUPFAM" id="SSF55729">
    <property type="entry name" value="Acyl-CoA N-acyltransferases (Nat)"/>
    <property type="match status" value="1"/>
</dbReference>
<dbReference type="GO" id="GO:0016747">
    <property type="term" value="F:acyltransferase activity, transferring groups other than amino-acyl groups"/>
    <property type="evidence" value="ECO:0007669"/>
    <property type="project" value="InterPro"/>
</dbReference>
<sequence length="144" mass="16492">MSEFFIRRGTIEDSLSLSYLMGDLGYPTTEEEMRDRLTYILQDPAYTCFVACCDDLVIGMIGVVKEYYFEKNGTCLRIIALVVTEEYQGNGFGKALVGHAENWAEEQGCTAIVLHSGKQRKETHEFYRNLDYDDTGLRFIKVML</sequence>
<dbReference type="CDD" id="cd04301">
    <property type="entry name" value="NAT_SF"/>
    <property type="match status" value="1"/>
</dbReference>
<dbReference type="InterPro" id="IPR000182">
    <property type="entry name" value="GNAT_dom"/>
</dbReference>
<dbReference type="Pfam" id="PF00583">
    <property type="entry name" value="Acetyltransf_1"/>
    <property type="match status" value="1"/>
</dbReference>
<organism evidence="4 5">
    <name type="scientific">Fictibacillus enclensis</name>
    <dbReference type="NCBI Taxonomy" id="1017270"/>
    <lineage>
        <taxon>Bacteria</taxon>
        <taxon>Bacillati</taxon>
        <taxon>Bacillota</taxon>
        <taxon>Bacilli</taxon>
        <taxon>Bacillales</taxon>
        <taxon>Fictibacillaceae</taxon>
        <taxon>Fictibacillus</taxon>
    </lineage>
</organism>
<evidence type="ECO:0000259" key="3">
    <source>
        <dbReference type="PROSITE" id="PS51186"/>
    </source>
</evidence>
<comment type="caution">
    <text evidence="4">The sequence shown here is derived from an EMBL/GenBank/DDBJ whole genome shotgun (WGS) entry which is preliminary data.</text>
</comment>
<dbReference type="InterPro" id="IPR016181">
    <property type="entry name" value="Acyl_CoA_acyltransferase"/>
</dbReference>